<dbReference type="InterPro" id="IPR030678">
    <property type="entry name" value="Peptide/Ni-bd"/>
</dbReference>
<evidence type="ECO:0000256" key="1">
    <source>
        <dbReference type="ARBA" id="ARBA00004418"/>
    </source>
</evidence>
<feature type="domain" description="Solute-binding protein family 5" evidence="4">
    <location>
        <begin position="85"/>
        <end position="462"/>
    </location>
</feature>
<protein>
    <submittedName>
        <fullName evidence="6">ABC transporter substrate-binding protein</fullName>
    </submittedName>
</protein>
<dbReference type="InterPro" id="IPR006311">
    <property type="entry name" value="TAT_signal"/>
</dbReference>
<dbReference type="CDD" id="cd08512">
    <property type="entry name" value="PBP2_NikA_DppA_OppA_like_7"/>
    <property type="match status" value="1"/>
</dbReference>
<dbReference type="EMBL" id="MBFE02000013">
    <property type="protein sequence ID" value="MUO43720.1"/>
    <property type="molecule type" value="Genomic_DNA"/>
</dbReference>
<evidence type="ECO:0000259" key="4">
    <source>
        <dbReference type="Pfam" id="PF00496"/>
    </source>
</evidence>
<dbReference type="RefSeq" id="WP_015917216.1">
    <property type="nucleotide sequence ID" value="NZ_MBFA02000017.1"/>
</dbReference>
<keyword evidence="3" id="KW-0732">Signal</keyword>
<dbReference type="InterPro" id="IPR000914">
    <property type="entry name" value="SBP_5_dom"/>
</dbReference>
<feature type="signal peptide" evidence="3">
    <location>
        <begin position="1"/>
        <end position="34"/>
    </location>
</feature>
<dbReference type="Proteomes" id="UP000179454">
    <property type="component" value="Unassembled WGS sequence"/>
</dbReference>
<dbReference type="PANTHER" id="PTHR30290">
    <property type="entry name" value="PERIPLASMIC BINDING COMPONENT OF ABC TRANSPORTER"/>
    <property type="match status" value="1"/>
</dbReference>
<dbReference type="Gene3D" id="3.10.105.10">
    <property type="entry name" value="Dipeptide-binding Protein, Domain 3"/>
    <property type="match status" value="1"/>
</dbReference>
<accession>A0ABD6HCQ3</accession>
<evidence type="ECO:0000313" key="6">
    <source>
        <dbReference type="EMBL" id="MUP12463.1"/>
    </source>
</evidence>
<dbReference type="Gene3D" id="3.40.190.10">
    <property type="entry name" value="Periplasmic binding protein-like II"/>
    <property type="match status" value="1"/>
</dbReference>
<evidence type="ECO:0000313" key="5">
    <source>
        <dbReference type="EMBL" id="MUO43720.1"/>
    </source>
</evidence>
<dbReference type="GO" id="GO:0030288">
    <property type="term" value="C:outer membrane-bounded periplasmic space"/>
    <property type="evidence" value="ECO:0007669"/>
    <property type="project" value="UniProtKB-ARBA"/>
</dbReference>
<evidence type="ECO:0000256" key="2">
    <source>
        <dbReference type="ARBA" id="ARBA00005695"/>
    </source>
</evidence>
<feature type="chain" id="PRO_5044727008" evidence="3">
    <location>
        <begin position="35"/>
        <end position="550"/>
    </location>
</feature>
<evidence type="ECO:0000256" key="3">
    <source>
        <dbReference type="SAM" id="SignalP"/>
    </source>
</evidence>
<dbReference type="Gene3D" id="3.90.76.10">
    <property type="entry name" value="Dipeptide-binding Protein, Domain 1"/>
    <property type="match status" value="1"/>
</dbReference>
<comment type="subcellular location">
    <subcellularLocation>
        <location evidence="1">Periplasm</location>
    </subcellularLocation>
</comment>
<sequence length="550" mass="60576">MTMTLTRRRLMTTASAVLALGVAGGVTGVPRAFAATPKDTLVEAWAFDDIITMDPGEAFEISAAEVTGNTYDTLVKLNIADTSTVAPGIAESWSASEDGLTYTFKIKSGIKFASGNPITAEDVAYSFERAVKLNKNPAFILQQFGLSGENVAENAKAVDASTFQFKVDKPYATSFVLNCLTATVGAIVDKKLVQSHAAAVTVSKDYPYDTDFGNGWLKTNYAGSGPFKLREWRANELVVMERNDNYYGEKAKLKRVIYRFLKESSGQRLALESGDVDVARNLSPTDFTAIANAKNIKTDSAQKGTVYYLGLNQKNQYLSKPEVRQAIKYLVDYDAIGATLIKGVGTVHESFLPKGILGSIDDQPYKLNVAKAKELLEKAGLKDGFKVTMDVRSIEPMTSIAQSMQQTFAQAGITLELIQGDGKQTLTKYRARNHDIYIGDWGADYWDPHSNAETFTSNPDNSDTPKSKTLAWRNAWDVPELTKETSEALLERDTPKRKAMYEDLQRKVLADGPFVIIYQKTEIAGYRANVQNYKLGPTFDSNLKNLISKD</sequence>
<dbReference type="EMBL" id="MBFA02000017">
    <property type="protein sequence ID" value="MUP12463.1"/>
    <property type="molecule type" value="Genomic_DNA"/>
</dbReference>
<evidence type="ECO:0000313" key="8">
    <source>
        <dbReference type="Proteomes" id="UP000179536"/>
    </source>
</evidence>
<evidence type="ECO:0000313" key="7">
    <source>
        <dbReference type="Proteomes" id="UP000179454"/>
    </source>
</evidence>
<dbReference type="AlphaFoldDB" id="A0ABD6HCQ3"/>
<name>A0ABD6HCQ3_AGRVI</name>
<dbReference type="PANTHER" id="PTHR30290:SF34">
    <property type="entry name" value="ABC TRANSPORTER, PERIPLASMIC OLIGO-PEPTIDE BINDING PROTEIN, PUTATIVE-RELATED"/>
    <property type="match status" value="1"/>
</dbReference>
<dbReference type="SUPFAM" id="SSF53850">
    <property type="entry name" value="Periplasmic binding protein-like II"/>
    <property type="match status" value="1"/>
</dbReference>
<dbReference type="Pfam" id="PF00496">
    <property type="entry name" value="SBP_bac_5"/>
    <property type="match status" value="1"/>
</dbReference>
<reference evidence="7 8" key="1">
    <citation type="submission" date="2019-11" db="EMBL/GenBank/DDBJ databases">
        <title>Whole-genome sequencing of Allorhizobium vitis.</title>
        <authorList>
            <person name="Gan H.M."/>
            <person name="Savka M.A."/>
        </authorList>
    </citation>
    <scope>NUCLEOTIDE SEQUENCE [LARGE SCALE GENOMIC DNA]</scope>
    <source>
        <strain evidence="6 8">RF2/1</strain>
        <strain evidence="5 7">T1/7</strain>
    </source>
</reference>
<gene>
    <name evidence="6" type="ORF">BBK91_021615</name>
    <name evidence="5" type="ORF">BBL17_018225</name>
</gene>
<dbReference type="InterPro" id="IPR039424">
    <property type="entry name" value="SBP_5"/>
</dbReference>
<dbReference type="PROSITE" id="PS51318">
    <property type="entry name" value="TAT"/>
    <property type="match status" value="1"/>
</dbReference>
<organism evidence="6 8">
    <name type="scientific">Agrobacterium vitis</name>
    <name type="common">Rhizobium vitis</name>
    <dbReference type="NCBI Taxonomy" id="373"/>
    <lineage>
        <taxon>Bacteria</taxon>
        <taxon>Pseudomonadati</taxon>
        <taxon>Pseudomonadota</taxon>
        <taxon>Alphaproteobacteria</taxon>
        <taxon>Hyphomicrobiales</taxon>
        <taxon>Rhizobiaceae</taxon>
        <taxon>Rhizobium/Agrobacterium group</taxon>
        <taxon>Agrobacterium</taxon>
    </lineage>
</organism>
<comment type="caution">
    <text evidence="6">The sequence shown here is derived from an EMBL/GenBank/DDBJ whole genome shotgun (WGS) entry which is preliminary data.</text>
</comment>
<proteinExistence type="inferred from homology"/>
<comment type="similarity">
    <text evidence="2">Belongs to the bacterial solute-binding protein 5 family.</text>
</comment>
<dbReference type="Proteomes" id="UP000179536">
    <property type="component" value="Unassembled WGS sequence"/>
</dbReference>
<keyword evidence="7" id="KW-1185">Reference proteome</keyword>
<dbReference type="PIRSF" id="PIRSF002741">
    <property type="entry name" value="MppA"/>
    <property type="match status" value="1"/>
</dbReference>